<sequence length="628" mass="70093">MKTFLFRTPALNCQTLFGGACTRLVLSRHPPKFSITWLAAALWRTRQRKLGTSGAQVAIVSASNRLPGSKLSDIGRFDDYQVQPFDTRICTAVGLPWLRKPILVSLGSFGAVYICFLLTRAADFDELNRDSVGSKIAVSQLKLSSAGYLCSLRLKFVSFGSKCSLCLRSIRFTLNILNNVQKWFFQLKSSRLIIPGFGAIRDHPIRTQSNRRKLCGQGQRHGYSARSELPTSNLRAPIRLIEPPAGKPRSKSLKRLIPRRINLVVVDGAPRSGVSVQLQPKSLVSGHRARRAAALALPNFERRQPFAYMERRPPNDTAIQTFVNPFRPPAGQLPHLVINATSRSPDNPTLLVSRYGSLSAERRCLASVIFFRPPAGKFHPSKLKTTSPINAVLRKLKEGPESAAQRREHVDYMDQRPRSGDLFLLIPASTISPASAQFQVIGVAVAAAPRGGANSQLYISPSPERDACSNLHQTMTVRLPSNLKLCCNSLTTKAPRGFKLRIYDVSTSRERQSKRPIPRAAPIINPNLQISIFRRPANFNSNFSPQIKPKPASNDHEYTTYRLPAIVYPISAPASDDLPEKTLTRLQKWRINNHVDTTYRRPPRDDLTVQLPNSKISTLLQKRRNPVQ</sequence>
<keyword evidence="2" id="KW-1185">Reference proteome</keyword>
<proteinExistence type="predicted"/>
<protein>
    <submittedName>
        <fullName evidence="1">Uncharacterized protein</fullName>
    </submittedName>
</protein>
<evidence type="ECO:0000313" key="1">
    <source>
        <dbReference type="EMBL" id="KAK7031658.1"/>
    </source>
</evidence>
<organism evidence="1 2">
    <name type="scientific">Favolaschia claudopus</name>
    <dbReference type="NCBI Taxonomy" id="2862362"/>
    <lineage>
        <taxon>Eukaryota</taxon>
        <taxon>Fungi</taxon>
        <taxon>Dikarya</taxon>
        <taxon>Basidiomycota</taxon>
        <taxon>Agaricomycotina</taxon>
        <taxon>Agaricomycetes</taxon>
        <taxon>Agaricomycetidae</taxon>
        <taxon>Agaricales</taxon>
        <taxon>Marasmiineae</taxon>
        <taxon>Mycenaceae</taxon>
        <taxon>Favolaschia</taxon>
    </lineage>
</organism>
<accession>A0AAW0BYZ5</accession>
<gene>
    <name evidence="1" type="ORF">R3P38DRAFT_3507423</name>
</gene>
<name>A0AAW0BYZ5_9AGAR</name>
<reference evidence="1 2" key="1">
    <citation type="journal article" date="2024" name="J Genomics">
        <title>Draft genome sequencing and assembly of Favolaschia claudopus CIRM-BRFM 2984 isolated from oak limbs.</title>
        <authorList>
            <person name="Navarro D."/>
            <person name="Drula E."/>
            <person name="Chaduli D."/>
            <person name="Cazenave R."/>
            <person name="Ahrendt S."/>
            <person name="Wang J."/>
            <person name="Lipzen A."/>
            <person name="Daum C."/>
            <person name="Barry K."/>
            <person name="Grigoriev I.V."/>
            <person name="Favel A."/>
            <person name="Rosso M.N."/>
            <person name="Martin F."/>
        </authorList>
    </citation>
    <scope>NUCLEOTIDE SEQUENCE [LARGE SCALE GENOMIC DNA]</scope>
    <source>
        <strain evidence="1 2">CIRM-BRFM 2984</strain>
    </source>
</reference>
<dbReference type="PROSITE" id="PS51257">
    <property type="entry name" value="PROKAR_LIPOPROTEIN"/>
    <property type="match status" value="1"/>
</dbReference>
<dbReference type="Proteomes" id="UP001362999">
    <property type="component" value="Unassembled WGS sequence"/>
</dbReference>
<comment type="caution">
    <text evidence="1">The sequence shown here is derived from an EMBL/GenBank/DDBJ whole genome shotgun (WGS) entry which is preliminary data.</text>
</comment>
<evidence type="ECO:0000313" key="2">
    <source>
        <dbReference type="Proteomes" id="UP001362999"/>
    </source>
</evidence>
<dbReference type="EMBL" id="JAWWNJ010000024">
    <property type="protein sequence ID" value="KAK7031658.1"/>
    <property type="molecule type" value="Genomic_DNA"/>
</dbReference>
<dbReference type="AlphaFoldDB" id="A0AAW0BYZ5"/>